<evidence type="ECO:0000313" key="1">
    <source>
        <dbReference type="EMBL" id="PYY28377.1"/>
    </source>
</evidence>
<dbReference type="OrthoDB" id="7605362at2"/>
<sequence>MRSIGIRVSPSEVNYCITEKTDGEVSILGYDKIIIPKALDVPSQLAYVRTNLNSIFTEFEIIKAGIRVHEGNTMNLSIERIYLEGVIQELLADCTVHKYFLGKLSSIAKLIEEPLAKVKDYIEGDDTLFPFEGVTKSAKGTRESIITAFAAAELEIEVLSQ</sequence>
<proteinExistence type="predicted"/>
<dbReference type="GO" id="GO:0016787">
    <property type="term" value="F:hydrolase activity"/>
    <property type="evidence" value="ECO:0007669"/>
    <property type="project" value="UniProtKB-KW"/>
</dbReference>
<accession>A0A2W0C8K4</accession>
<comment type="caution">
    <text evidence="1">The sequence shown here is derived from an EMBL/GenBank/DDBJ whole genome shotgun (WGS) entry which is preliminary data.</text>
</comment>
<evidence type="ECO:0000313" key="2">
    <source>
        <dbReference type="Proteomes" id="UP000247459"/>
    </source>
</evidence>
<protein>
    <submittedName>
        <fullName evidence="1">Uncharacterized protein</fullName>
    </submittedName>
</protein>
<gene>
    <name evidence="1" type="ORF">PIL02S_03533</name>
</gene>
<keyword evidence="1" id="KW-0378">Hydrolase</keyword>
<name>A0A2W0C8K4_9BACL</name>
<dbReference type="EMBL" id="PRLG01000020">
    <property type="protein sequence ID" value="PYY28377.1"/>
    <property type="molecule type" value="Genomic_DNA"/>
</dbReference>
<reference evidence="1 2" key="1">
    <citation type="submission" date="2018-01" db="EMBL/GenBank/DDBJ databases">
        <title>Genome sequence of the PGP bacterium Paenibacillus illinoisensis E3.</title>
        <authorList>
            <person name="Rolli E."/>
            <person name="Marasco R."/>
            <person name="Bessem C."/>
            <person name="Michoud G."/>
            <person name="Gaiarsa S."/>
            <person name="Borin S."/>
            <person name="Daffonchio D."/>
        </authorList>
    </citation>
    <scope>NUCLEOTIDE SEQUENCE [LARGE SCALE GENOMIC DNA]</scope>
    <source>
        <strain evidence="1 2">E3</strain>
    </source>
</reference>
<dbReference type="Proteomes" id="UP000247459">
    <property type="component" value="Unassembled WGS sequence"/>
</dbReference>
<organism evidence="1 2">
    <name type="scientific">Paenibacillus illinoisensis</name>
    <dbReference type="NCBI Taxonomy" id="59845"/>
    <lineage>
        <taxon>Bacteria</taxon>
        <taxon>Bacillati</taxon>
        <taxon>Bacillota</taxon>
        <taxon>Bacilli</taxon>
        <taxon>Bacillales</taxon>
        <taxon>Paenibacillaceae</taxon>
        <taxon>Paenibacillus</taxon>
    </lineage>
</organism>
<dbReference type="RefSeq" id="WP_110821010.1">
    <property type="nucleotide sequence ID" value="NZ_PRLG01000020.1"/>
</dbReference>
<dbReference type="AlphaFoldDB" id="A0A2W0C8K4"/>